<evidence type="ECO:0000313" key="7">
    <source>
        <dbReference type="Proteomes" id="UP000268084"/>
    </source>
</evidence>
<dbReference type="InterPro" id="IPR023198">
    <property type="entry name" value="PGP-like_dom2"/>
</dbReference>
<name>A0A3G8ZQ33_9ACTN</name>
<dbReference type="Gene3D" id="1.10.150.240">
    <property type="entry name" value="Putative phosphatase, domain 2"/>
    <property type="match status" value="1"/>
</dbReference>
<evidence type="ECO:0000313" key="6">
    <source>
        <dbReference type="EMBL" id="AZI59349.1"/>
    </source>
</evidence>
<dbReference type="Pfam" id="PF00702">
    <property type="entry name" value="Hydrolase"/>
    <property type="match status" value="1"/>
</dbReference>
<reference evidence="6 7" key="1">
    <citation type="submission" date="2018-11" db="EMBL/GenBank/DDBJ databases">
        <authorList>
            <person name="Da X."/>
        </authorList>
    </citation>
    <scope>NUCLEOTIDE SEQUENCE [LARGE SCALE GENOMIC DNA]</scope>
    <source>
        <strain evidence="6 7">S14-144</strain>
    </source>
</reference>
<keyword evidence="3" id="KW-0479">Metal-binding</keyword>
<dbReference type="KEGG" id="nak:EH165_02555"/>
<dbReference type="SFLD" id="SFLDG01129">
    <property type="entry name" value="C1.5:_HAD__Beta-PGM__Phosphata"/>
    <property type="match status" value="1"/>
</dbReference>
<evidence type="ECO:0000256" key="5">
    <source>
        <dbReference type="ARBA" id="ARBA00023277"/>
    </source>
</evidence>
<keyword evidence="6" id="KW-0378">Hydrolase</keyword>
<dbReference type="InterPro" id="IPR036412">
    <property type="entry name" value="HAD-like_sf"/>
</dbReference>
<protein>
    <submittedName>
        <fullName evidence="6">HAD family hydrolase</fullName>
    </submittedName>
</protein>
<dbReference type="SFLD" id="SFLDS00003">
    <property type="entry name" value="Haloacid_Dehalogenase"/>
    <property type="match status" value="1"/>
</dbReference>
<reference evidence="6 7" key="2">
    <citation type="submission" date="2018-12" db="EMBL/GenBank/DDBJ databases">
        <title>Nakamurella antarcticus sp. nov., isolated from Antarctica South Shetland Islands soil.</title>
        <authorList>
            <person name="Peng F."/>
        </authorList>
    </citation>
    <scope>NUCLEOTIDE SEQUENCE [LARGE SCALE GENOMIC DNA]</scope>
    <source>
        <strain evidence="6 7">S14-144</strain>
    </source>
</reference>
<dbReference type="SUPFAM" id="SSF56784">
    <property type="entry name" value="HAD-like"/>
    <property type="match status" value="1"/>
</dbReference>
<evidence type="ECO:0000256" key="3">
    <source>
        <dbReference type="ARBA" id="ARBA00022723"/>
    </source>
</evidence>
<proteinExistence type="inferred from homology"/>
<evidence type="ECO:0000256" key="4">
    <source>
        <dbReference type="ARBA" id="ARBA00022842"/>
    </source>
</evidence>
<dbReference type="EMBL" id="CP034170">
    <property type="protein sequence ID" value="AZI59349.1"/>
    <property type="molecule type" value="Genomic_DNA"/>
</dbReference>
<evidence type="ECO:0000256" key="1">
    <source>
        <dbReference type="ARBA" id="ARBA00001946"/>
    </source>
</evidence>
<comment type="cofactor">
    <cofactor evidence="1">
        <name>Mg(2+)</name>
        <dbReference type="ChEBI" id="CHEBI:18420"/>
    </cofactor>
</comment>
<dbReference type="AlphaFoldDB" id="A0A3G8ZQ33"/>
<dbReference type="InterPro" id="IPR006439">
    <property type="entry name" value="HAD-SF_hydro_IA"/>
</dbReference>
<comment type="similarity">
    <text evidence="2">Belongs to the HAD-like hydrolase superfamily. CbbY/CbbZ/Gph/YieH family.</text>
</comment>
<dbReference type="GO" id="GO:0016787">
    <property type="term" value="F:hydrolase activity"/>
    <property type="evidence" value="ECO:0007669"/>
    <property type="project" value="UniProtKB-KW"/>
</dbReference>
<evidence type="ECO:0000256" key="2">
    <source>
        <dbReference type="ARBA" id="ARBA00006171"/>
    </source>
</evidence>
<dbReference type="OrthoDB" id="9797743at2"/>
<accession>A0A3G8ZQ33</accession>
<dbReference type="InterPro" id="IPR051600">
    <property type="entry name" value="Beta-PGM-like"/>
</dbReference>
<dbReference type="NCBIfam" id="TIGR01509">
    <property type="entry name" value="HAD-SF-IA-v3"/>
    <property type="match status" value="1"/>
</dbReference>
<dbReference type="Proteomes" id="UP000268084">
    <property type="component" value="Chromosome"/>
</dbReference>
<organism evidence="6 7">
    <name type="scientific">Nakamurella antarctica</name>
    <dbReference type="NCBI Taxonomy" id="1902245"/>
    <lineage>
        <taxon>Bacteria</taxon>
        <taxon>Bacillati</taxon>
        <taxon>Actinomycetota</taxon>
        <taxon>Actinomycetes</taxon>
        <taxon>Nakamurellales</taxon>
        <taxon>Nakamurellaceae</taxon>
        <taxon>Nakamurella</taxon>
    </lineage>
</organism>
<dbReference type="InterPro" id="IPR023214">
    <property type="entry name" value="HAD_sf"/>
</dbReference>
<keyword evidence="4" id="KW-0460">Magnesium</keyword>
<dbReference type="PANTHER" id="PTHR46193">
    <property type="entry name" value="6-PHOSPHOGLUCONATE PHOSPHATASE"/>
    <property type="match status" value="1"/>
</dbReference>
<gene>
    <name evidence="6" type="ORF">EH165_02555</name>
</gene>
<dbReference type="PANTHER" id="PTHR46193:SF18">
    <property type="entry name" value="HEXITOL PHOSPHATASE B"/>
    <property type="match status" value="1"/>
</dbReference>
<sequence>MGLPATVRACLFDLDGVLTDTARLHAAAWKEMFDAYLEARANEAGAAFAPFDELADYAAYVDGKSRSDGTISFLHSRGIELPLGSRGVRLTSDSSYQTSDLTRNQGDMTITRLGEYKNAIVMRRIRDGGVEPYPGSVYYVQAVRSAGLKTAVVSSSANCAEVLLSAGIADLFQARIDGVTIEAQCLAGKPAPDPYLAAAAALGIEPCAAAVFEDSLPGVRAGRAGGFGWVVGVDRVGQTEDLLADGADQVVLDLGDLLSKNAPS</sequence>
<keyword evidence="7" id="KW-1185">Reference proteome</keyword>
<dbReference type="Gene3D" id="3.40.50.1000">
    <property type="entry name" value="HAD superfamily/HAD-like"/>
    <property type="match status" value="1"/>
</dbReference>
<keyword evidence="5" id="KW-0119">Carbohydrate metabolism</keyword>
<dbReference type="GO" id="GO:0046872">
    <property type="term" value="F:metal ion binding"/>
    <property type="evidence" value="ECO:0007669"/>
    <property type="project" value="UniProtKB-KW"/>
</dbReference>